<evidence type="ECO:0000259" key="10">
    <source>
        <dbReference type="PROSITE" id="PS50110"/>
    </source>
</evidence>
<keyword evidence="3 7" id="KW-0597">Phosphoprotein</keyword>
<dbReference type="InterPro" id="IPR011006">
    <property type="entry name" value="CheY-like_superfamily"/>
</dbReference>
<dbReference type="InterPro" id="IPR005467">
    <property type="entry name" value="His_kinase_dom"/>
</dbReference>
<organism evidence="11 12">
    <name type="scientific">Notoacmeibacter marinus</name>
    <dbReference type="NCBI Taxonomy" id="1876515"/>
    <lineage>
        <taxon>Bacteria</taxon>
        <taxon>Pseudomonadati</taxon>
        <taxon>Pseudomonadota</taxon>
        <taxon>Alphaproteobacteria</taxon>
        <taxon>Hyphomicrobiales</taxon>
        <taxon>Notoacmeibacteraceae</taxon>
        <taxon>Notoacmeibacter</taxon>
    </lineage>
</organism>
<dbReference type="InterPro" id="IPR003661">
    <property type="entry name" value="HisK_dim/P_dom"/>
</dbReference>
<dbReference type="SUPFAM" id="SSF52172">
    <property type="entry name" value="CheY-like"/>
    <property type="match status" value="1"/>
</dbReference>
<feature type="modified residue" description="4-aspartylphosphate" evidence="7">
    <location>
        <position position="376"/>
    </location>
</feature>
<dbReference type="PROSITE" id="PS50109">
    <property type="entry name" value="HIS_KIN"/>
    <property type="match status" value="1"/>
</dbReference>
<dbReference type="SUPFAM" id="SSF55874">
    <property type="entry name" value="ATPase domain of HSP90 chaperone/DNA topoisomerase II/histidine kinase"/>
    <property type="match status" value="1"/>
</dbReference>
<accession>A0A231V3R7</accession>
<comment type="caution">
    <text evidence="11">The sequence shown here is derived from an EMBL/GenBank/DDBJ whole genome shotgun (WGS) entry which is preliminary data.</text>
</comment>
<feature type="domain" description="Response regulatory" evidence="10">
    <location>
        <begin position="325"/>
        <end position="442"/>
    </location>
</feature>
<evidence type="ECO:0000256" key="5">
    <source>
        <dbReference type="ARBA" id="ARBA00022777"/>
    </source>
</evidence>
<dbReference type="PRINTS" id="PR00344">
    <property type="entry name" value="BCTRLSENSOR"/>
</dbReference>
<keyword evidence="6" id="KW-0902">Two-component regulatory system</keyword>
<dbReference type="Gene3D" id="1.10.287.130">
    <property type="match status" value="1"/>
</dbReference>
<dbReference type="EMBL" id="NBYO01000001">
    <property type="protein sequence ID" value="OXT02804.1"/>
    <property type="molecule type" value="Genomic_DNA"/>
</dbReference>
<dbReference type="CDD" id="cd00082">
    <property type="entry name" value="HisKA"/>
    <property type="match status" value="1"/>
</dbReference>
<evidence type="ECO:0000313" key="12">
    <source>
        <dbReference type="Proteomes" id="UP000215405"/>
    </source>
</evidence>
<evidence type="ECO:0000256" key="4">
    <source>
        <dbReference type="ARBA" id="ARBA00022679"/>
    </source>
</evidence>
<feature type="domain" description="Histidine kinase" evidence="9">
    <location>
        <begin position="88"/>
        <end position="300"/>
    </location>
</feature>
<dbReference type="AlphaFoldDB" id="A0A231V3R7"/>
<dbReference type="InterPro" id="IPR050736">
    <property type="entry name" value="Sensor_HK_Regulatory"/>
</dbReference>
<dbReference type="Pfam" id="PF02518">
    <property type="entry name" value="HATPase_c"/>
    <property type="match status" value="1"/>
</dbReference>
<dbReference type="FunFam" id="3.30.565.10:FF:000049">
    <property type="entry name" value="Two-component sensor histidine kinase"/>
    <property type="match status" value="1"/>
</dbReference>
<keyword evidence="4" id="KW-0808">Transferase</keyword>
<gene>
    <name evidence="11" type="ORF">B7H23_08065</name>
</gene>
<dbReference type="SMART" id="SM00448">
    <property type="entry name" value="REC"/>
    <property type="match status" value="1"/>
</dbReference>
<dbReference type="InterPro" id="IPR003594">
    <property type="entry name" value="HATPase_dom"/>
</dbReference>
<dbReference type="Gene3D" id="3.30.565.10">
    <property type="entry name" value="Histidine kinase-like ATPase, C-terminal domain"/>
    <property type="match status" value="1"/>
</dbReference>
<dbReference type="SMART" id="SM00387">
    <property type="entry name" value="HATPase_c"/>
    <property type="match status" value="1"/>
</dbReference>
<proteinExistence type="predicted"/>
<dbReference type="InterPro" id="IPR004358">
    <property type="entry name" value="Sig_transdc_His_kin-like_C"/>
</dbReference>
<evidence type="ECO:0000256" key="1">
    <source>
        <dbReference type="ARBA" id="ARBA00000085"/>
    </source>
</evidence>
<evidence type="ECO:0000256" key="3">
    <source>
        <dbReference type="ARBA" id="ARBA00022553"/>
    </source>
</evidence>
<keyword evidence="8" id="KW-0175">Coiled coil</keyword>
<protein>
    <recommendedName>
        <fullName evidence="2">histidine kinase</fullName>
        <ecNumber evidence="2">2.7.13.3</ecNumber>
    </recommendedName>
</protein>
<dbReference type="Pfam" id="PF00512">
    <property type="entry name" value="HisKA"/>
    <property type="match status" value="1"/>
</dbReference>
<dbReference type="Pfam" id="PF00072">
    <property type="entry name" value="Response_reg"/>
    <property type="match status" value="1"/>
</dbReference>
<feature type="coiled-coil region" evidence="8">
    <location>
        <begin position="54"/>
        <end position="88"/>
    </location>
</feature>
<evidence type="ECO:0000259" key="9">
    <source>
        <dbReference type="PROSITE" id="PS50109"/>
    </source>
</evidence>
<keyword evidence="5" id="KW-0418">Kinase</keyword>
<dbReference type="InterPro" id="IPR036890">
    <property type="entry name" value="HATPase_C_sf"/>
</dbReference>
<dbReference type="Gene3D" id="3.40.50.2300">
    <property type="match status" value="1"/>
</dbReference>
<dbReference type="GO" id="GO:0000155">
    <property type="term" value="F:phosphorelay sensor kinase activity"/>
    <property type="evidence" value="ECO:0007669"/>
    <property type="project" value="InterPro"/>
</dbReference>
<dbReference type="PANTHER" id="PTHR43711">
    <property type="entry name" value="TWO-COMPONENT HISTIDINE KINASE"/>
    <property type="match status" value="1"/>
</dbReference>
<comment type="catalytic activity">
    <reaction evidence="1">
        <text>ATP + protein L-histidine = ADP + protein N-phospho-L-histidine.</text>
        <dbReference type="EC" id="2.7.13.3"/>
    </reaction>
</comment>
<keyword evidence="12" id="KW-1185">Reference proteome</keyword>
<dbReference type="PANTHER" id="PTHR43711:SF1">
    <property type="entry name" value="HISTIDINE KINASE 1"/>
    <property type="match status" value="1"/>
</dbReference>
<dbReference type="InterPro" id="IPR036097">
    <property type="entry name" value="HisK_dim/P_sf"/>
</dbReference>
<name>A0A231V3R7_9HYPH</name>
<evidence type="ECO:0000313" key="11">
    <source>
        <dbReference type="EMBL" id="OXT02804.1"/>
    </source>
</evidence>
<evidence type="ECO:0000256" key="2">
    <source>
        <dbReference type="ARBA" id="ARBA00012438"/>
    </source>
</evidence>
<evidence type="ECO:0000256" key="8">
    <source>
        <dbReference type="SAM" id="Coils"/>
    </source>
</evidence>
<dbReference type="SUPFAM" id="SSF47384">
    <property type="entry name" value="Homodimeric domain of signal transducing histidine kinase"/>
    <property type="match status" value="1"/>
</dbReference>
<evidence type="ECO:0000256" key="7">
    <source>
        <dbReference type="PROSITE-ProRule" id="PRU00169"/>
    </source>
</evidence>
<dbReference type="Proteomes" id="UP000215405">
    <property type="component" value="Unassembled WGS sequence"/>
</dbReference>
<dbReference type="PROSITE" id="PS50110">
    <property type="entry name" value="RESPONSE_REGULATORY"/>
    <property type="match status" value="1"/>
</dbReference>
<dbReference type="SMART" id="SM00388">
    <property type="entry name" value="HisKA"/>
    <property type="match status" value="1"/>
</dbReference>
<reference evidence="12" key="1">
    <citation type="journal article" date="2017" name="Int. J. Syst. Evol. Microbiol.">
        <title>Notoacmeibacter marinus gen. nov., sp. nov., isolated from the gut of a limpet and proposal of Notoacmeibacteraceae fam. nov. in the order Rhizobiales of the class Alphaproteobacteria.</title>
        <authorList>
            <person name="Huang Z."/>
            <person name="Guo F."/>
            <person name="Lai Q."/>
        </authorList>
    </citation>
    <scope>NUCLEOTIDE SEQUENCE [LARGE SCALE GENOMIC DNA]</scope>
    <source>
        <strain evidence="12">XMTR2A4</strain>
    </source>
</reference>
<dbReference type="InterPro" id="IPR001789">
    <property type="entry name" value="Sig_transdc_resp-reg_receiver"/>
</dbReference>
<sequence length="451" mass="50084">MRMEEITDVARLQRINKVLMDRVESDINHHGNSFSLFQTALNLEGQVKRRTAELSSTLTRLEKINQELAAAKEEAEEANQSKTRFLAAASHDLMQPLNAALLSLSLLEDQQRTDEGQRLVEQMHRSLTSIEELLRTLLEISKFDAGAVKTRISEVSLDQMIGSLEESFRPFADLKRLKFRVVSRALTVRTDKTMIRRILQNLISNALRYTISGGVLVGVRERAEGIVIDVYDTGCGIAAGDIESIFEEFHRGNNPDNTEAGLGLGLSIVRRMVDALGYELTVSSRPGKGTRFRLALPQQASRRVSPPEKCMPEVPEGKAPLAGQVVLLIENDPAVARAMTSLMRSWSLKVSTVTGLDETMRLVLDKKVVPDLIIADQHLDNDELGTSAVAAIRAFSKQRIPAIIVSADPCTELEVIVGQMKMEMLPKPVKPAQLRALMSHLLNRSRFDRAS</sequence>
<dbReference type="RefSeq" id="WP_094076751.1">
    <property type="nucleotide sequence ID" value="NZ_NBYO01000001.1"/>
</dbReference>
<evidence type="ECO:0000256" key="6">
    <source>
        <dbReference type="ARBA" id="ARBA00023012"/>
    </source>
</evidence>
<dbReference type="EC" id="2.7.13.3" evidence="2"/>
<dbReference type="CDD" id="cd00075">
    <property type="entry name" value="HATPase"/>
    <property type="match status" value="1"/>
</dbReference>